<dbReference type="RefSeq" id="WP_026993365.1">
    <property type="nucleotide sequence ID" value="NZ_JRLY01000027.1"/>
</dbReference>
<dbReference type="eggNOG" id="ENOG5030NKN">
    <property type="taxonomic scope" value="Bacteria"/>
</dbReference>
<gene>
    <name evidence="1" type="ORF">Q766_19940</name>
</gene>
<dbReference type="OrthoDB" id="1098622at2"/>
<accession>A0A0A2MHJ2</accession>
<keyword evidence="2" id="KW-1185">Reference proteome</keyword>
<organism evidence="1 2">
    <name type="scientific">Flavobacterium subsaxonicum WB 4.1-42 = DSM 21790</name>
    <dbReference type="NCBI Taxonomy" id="1121898"/>
    <lineage>
        <taxon>Bacteria</taxon>
        <taxon>Pseudomonadati</taxon>
        <taxon>Bacteroidota</taxon>
        <taxon>Flavobacteriia</taxon>
        <taxon>Flavobacteriales</taxon>
        <taxon>Flavobacteriaceae</taxon>
        <taxon>Flavobacterium</taxon>
    </lineage>
</organism>
<protein>
    <submittedName>
        <fullName evidence="1">Uncharacterized protein</fullName>
    </submittedName>
</protein>
<proteinExistence type="predicted"/>
<comment type="caution">
    <text evidence="1">The sequence shown here is derived from an EMBL/GenBank/DDBJ whole genome shotgun (WGS) entry which is preliminary data.</text>
</comment>
<evidence type="ECO:0000313" key="2">
    <source>
        <dbReference type="Proteomes" id="UP000030111"/>
    </source>
</evidence>
<reference evidence="1 2" key="1">
    <citation type="submission" date="2013-09" db="EMBL/GenBank/DDBJ databases">
        <authorList>
            <person name="Zeng Z."/>
            <person name="Chen C."/>
        </authorList>
    </citation>
    <scope>NUCLEOTIDE SEQUENCE [LARGE SCALE GENOMIC DNA]</scope>
    <source>
        <strain evidence="1 2">WB 4.1-42</strain>
    </source>
</reference>
<sequence>MENNREPKLRTVNKSVPPFALNNFPKQFPFKVGEQLIYILATRGAADIEGKEWEQIFAKSIDADWKPSNVGLDDIVLGNTAWGAKSVKFNNPSKKKEIRLISGRNDLINSFDYNVQPGELPDEHGLLVLSIWNERVSSIRKYYKHLRTIILIRSYDLLESVIFEFDTIRYDPELYYWKWKGKNLYGYQKKDDKQKFTWQSGGQQFTVFEAIPENFLIINLRKPEIVEKDFILDKIGFDPTWITVRKNG</sequence>
<dbReference type="EMBL" id="JRLY01000027">
    <property type="protein sequence ID" value="KGO91076.1"/>
    <property type="molecule type" value="Genomic_DNA"/>
</dbReference>
<dbReference type="Proteomes" id="UP000030111">
    <property type="component" value="Unassembled WGS sequence"/>
</dbReference>
<evidence type="ECO:0000313" key="1">
    <source>
        <dbReference type="EMBL" id="KGO91076.1"/>
    </source>
</evidence>
<dbReference type="AlphaFoldDB" id="A0A0A2MHJ2"/>
<name>A0A0A2MHJ2_9FLAO</name>